<dbReference type="PROSITE" id="PS51257">
    <property type="entry name" value="PROKAR_LIPOPROTEIN"/>
    <property type="match status" value="1"/>
</dbReference>
<dbReference type="RefSeq" id="WP_252471198.1">
    <property type="nucleotide sequence ID" value="NZ_JALBWM010000095.1"/>
</dbReference>
<evidence type="ECO:0008006" key="3">
    <source>
        <dbReference type="Google" id="ProtNLM"/>
    </source>
</evidence>
<reference evidence="1" key="1">
    <citation type="journal article" date="2022" name="Arch. Microbiol.">
        <title>Microbulbifer okhotskensis sp. nov., isolated from a deep bottom sediment of the Okhotsk Sea.</title>
        <authorList>
            <person name="Romanenko L."/>
            <person name="Kurilenko V."/>
            <person name="Otstavnykh N."/>
            <person name="Velansky P."/>
            <person name="Isaeva M."/>
            <person name="Mikhailov V."/>
        </authorList>
    </citation>
    <scope>NUCLEOTIDE SEQUENCE</scope>
    <source>
        <strain evidence="1">OS29</strain>
    </source>
</reference>
<keyword evidence="2" id="KW-1185">Reference proteome</keyword>
<name>A0A9X2J680_9GAMM</name>
<evidence type="ECO:0000313" key="2">
    <source>
        <dbReference type="Proteomes" id="UP001139028"/>
    </source>
</evidence>
<organism evidence="1 2">
    <name type="scientific">Microbulbifer okhotskensis</name>
    <dbReference type="NCBI Taxonomy" id="2926617"/>
    <lineage>
        <taxon>Bacteria</taxon>
        <taxon>Pseudomonadati</taxon>
        <taxon>Pseudomonadota</taxon>
        <taxon>Gammaproteobacteria</taxon>
        <taxon>Cellvibrionales</taxon>
        <taxon>Microbulbiferaceae</taxon>
        <taxon>Microbulbifer</taxon>
    </lineage>
</organism>
<gene>
    <name evidence="1" type="ORF">MO867_16665</name>
</gene>
<accession>A0A9X2J680</accession>
<dbReference type="EMBL" id="JALBWM010000095">
    <property type="protein sequence ID" value="MCO1335968.1"/>
    <property type="molecule type" value="Genomic_DNA"/>
</dbReference>
<protein>
    <recommendedName>
        <fullName evidence="3">Lipoprotein</fullName>
    </recommendedName>
</protein>
<comment type="caution">
    <text evidence="1">The sequence shown here is derived from an EMBL/GenBank/DDBJ whole genome shotgun (WGS) entry which is preliminary data.</text>
</comment>
<proteinExistence type="predicted"/>
<evidence type="ECO:0000313" key="1">
    <source>
        <dbReference type="EMBL" id="MCO1335968.1"/>
    </source>
</evidence>
<sequence length="150" mass="16760">MRIFKGFLKVGASLVALSGCQDAMKGSEIYPTIDNLVEIEASRLKIMEVRSINNSVQIIVGESPDRLCEISVANASLENKLSLNSIESKDKIKAECLWDGLKYIQAREHHTAIAINIDKASTIDLQLINKNKNRYLAFTVVNKKLKENQI</sequence>
<dbReference type="AlphaFoldDB" id="A0A9X2J680"/>
<dbReference type="Proteomes" id="UP001139028">
    <property type="component" value="Unassembled WGS sequence"/>
</dbReference>